<dbReference type="SUPFAM" id="SSF56300">
    <property type="entry name" value="Metallo-dependent phosphatases"/>
    <property type="match status" value="1"/>
</dbReference>
<feature type="compositionally biased region" description="Polar residues" evidence="2">
    <location>
        <begin position="33"/>
        <end position="50"/>
    </location>
</feature>
<dbReference type="PANTHER" id="PTHR33393:SF12">
    <property type="entry name" value="CAPSULE BIOSYNTHESIS PROTEIN CAPA"/>
    <property type="match status" value="1"/>
</dbReference>
<dbReference type="Proteomes" id="UP000006190">
    <property type="component" value="Unassembled WGS sequence"/>
</dbReference>
<dbReference type="InterPro" id="IPR019079">
    <property type="entry name" value="Capsule_synth_CapA"/>
</dbReference>
<evidence type="ECO:0000256" key="2">
    <source>
        <dbReference type="SAM" id="MobiDB-lite"/>
    </source>
</evidence>
<comment type="caution">
    <text evidence="5">The sequence shown here is derived from an EMBL/GenBank/DDBJ whole genome shotgun (WGS) entry which is preliminary data.</text>
</comment>
<dbReference type="InterPro" id="IPR029052">
    <property type="entry name" value="Metallo-depent_PP-like"/>
</dbReference>
<proteinExistence type="inferred from homology"/>
<dbReference type="RefSeq" id="WP_006309628.1">
    <property type="nucleotide sequence ID" value="NZ_JH601133.1"/>
</dbReference>
<dbReference type="HOGENOM" id="CLU_038823_0_2_9"/>
<keyword evidence="3" id="KW-0732">Signal</keyword>
<dbReference type="PATRIC" id="fig|883113.3.peg.1416"/>
<dbReference type="CDD" id="cd07381">
    <property type="entry name" value="MPP_CapA"/>
    <property type="match status" value="1"/>
</dbReference>
<gene>
    <name evidence="5" type="ORF">HMPREF9708_01416</name>
</gene>
<comment type="similarity">
    <text evidence="1">Belongs to the CapA family.</text>
</comment>
<evidence type="ECO:0000256" key="3">
    <source>
        <dbReference type="SAM" id="SignalP"/>
    </source>
</evidence>
<feature type="region of interest" description="Disordered" evidence="2">
    <location>
        <begin position="21"/>
        <end position="50"/>
    </location>
</feature>
<evidence type="ECO:0000313" key="6">
    <source>
        <dbReference type="Proteomes" id="UP000006190"/>
    </source>
</evidence>
<sequence>MKDQFKIVLLTVLLSLGMGCQSNGGPDREPQEDSSTSLETTQEVQPEPGINQTVTIRSIGDILLHDGVYYDGQRESGYVFDQMFEPVKEDLAGSDITTANMETIVAGSQLGVSTYPRFNAPEEIVDALLNCGVDIVSNATNHTVDFGLDGVLASINNLKTKGMEYVGSYESWDDYNRIRIIEKNGIKVGFLSYTYGTNGLAIPAQAPYSVTLIDKDLIPLEIERLNQHCDLSVVMIHYGQDAFYPVQDQLDWTQLLIDSGANLVLGGHSHIMQPMKQFSPSQVAWYSHGNFLSGQVKTYEKVGGIGEFTFKKLAKGKVELESLRVMPTYNFGYPEWNTYLVVPLAQAQAQYGLWNGDELYQEVSQRLKGYTNTVQVVETFHKEKAGSKESSAE</sequence>
<dbReference type="PANTHER" id="PTHR33393">
    <property type="entry name" value="POLYGLUTAMINE SYNTHESIS ACCESSORY PROTEIN RV0574C-RELATED"/>
    <property type="match status" value="1"/>
</dbReference>
<evidence type="ECO:0000256" key="1">
    <source>
        <dbReference type="ARBA" id="ARBA00005662"/>
    </source>
</evidence>
<accession>H3NKM7</accession>
<organism evidence="5 6">
    <name type="scientific">Facklamia languida CCUG 37842</name>
    <dbReference type="NCBI Taxonomy" id="883113"/>
    <lineage>
        <taxon>Bacteria</taxon>
        <taxon>Bacillati</taxon>
        <taxon>Bacillota</taxon>
        <taxon>Bacilli</taxon>
        <taxon>Lactobacillales</taxon>
        <taxon>Aerococcaceae</taxon>
        <taxon>Facklamia</taxon>
    </lineage>
</organism>
<dbReference type="Pfam" id="PF09587">
    <property type="entry name" value="PGA_cap"/>
    <property type="match status" value="1"/>
</dbReference>
<dbReference type="PROSITE" id="PS51257">
    <property type="entry name" value="PROKAR_LIPOPROTEIN"/>
    <property type="match status" value="1"/>
</dbReference>
<dbReference type="EMBL" id="AGEG01000015">
    <property type="protein sequence ID" value="EHR36410.1"/>
    <property type="molecule type" value="Genomic_DNA"/>
</dbReference>
<evidence type="ECO:0000259" key="4">
    <source>
        <dbReference type="SMART" id="SM00854"/>
    </source>
</evidence>
<dbReference type="InterPro" id="IPR052169">
    <property type="entry name" value="CW_Biosynth-Accessory"/>
</dbReference>
<dbReference type="SMART" id="SM00854">
    <property type="entry name" value="PGA_cap"/>
    <property type="match status" value="1"/>
</dbReference>
<dbReference type="eggNOG" id="COG2843">
    <property type="taxonomic scope" value="Bacteria"/>
</dbReference>
<dbReference type="AlphaFoldDB" id="H3NKM7"/>
<name>H3NKM7_9LACT</name>
<feature type="domain" description="Capsule synthesis protein CapA" evidence="4">
    <location>
        <begin position="55"/>
        <end position="295"/>
    </location>
</feature>
<feature type="signal peptide" evidence="3">
    <location>
        <begin position="1"/>
        <end position="24"/>
    </location>
</feature>
<protein>
    <recommendedName>
        <fullName evidence="4">Capsule synthesis protein CapA domain-containing protein</fullName>
    </recommendedName>
</protein>
<dbReference type="STRING" id="883113.HMPREF9708_01416"/>
<feature type="chain" id="PRO_5038660010" description="Capsule synthesis protein CapA domain-containing protein" evidence="3">
    <location>
        <begin position="25"/>
        <end position="393"/>
    </location>
</feature>
<dbReference type="Gene3D" id="3.60.21.10">
    <property type="match status" value="1"/>
</dbReference>
<reference evidence="5 6" key="1">
    <citation type="submission" date="2012-01" db="EMBL/GenBank/DDBJ databases">
        <title>The Genome Sequence of Facklamia languida CCUG 37842.</title>
        <authorList>
            <consortium name="The Broad Institute Genome Sequencing Platform"/>
            <person name="Earl A."/>
            <person name="Ward D."/>
            <person name="Feldgarden M."/>
            <person name="Gevers D."/>
            <person name="Huys G."/>
            <person name="Young S.K."/>
            <person name="Zeng Q."/>
            <person name="Gargeya S."/>
            <person name="Fitzgerald M."/>
            <person name="Haas B."/>
            <person name="Abouelleil A."/>
            <person name="Alvarado L."/>
            <person name="Arachchi H.M."/>
            <person name="Berlin A."/>
            <person name="Chapman S.B."/>
            <person name="Gearin G."/>
            <person name="Goldberg J."/>
            <person name="Griggs A."/>
            <person name="Gujja S."/>
            <person name="Hansen M."/>
            <person name="Heiman D."/>
            <person name="Howarth C."/>
            <person name="Larimer J."/>
            <person name="Lui A."/>
            <person name="MacDonald P.J.P."/>
            <person name="McCowen C."/>
            <person name="Montmayeur A."/>
            <person name="Murphy C."/>
            <person name="Neiman D."/>
            <person name="Pearson M."/>
            <person name="Priest M."/>
            <person name="Roberts A."/>
            <person name="Saif S."/>
            <person name="Shea T."/>
            <person name="Sisk P."/>
            <person name="Stolte C."/>
            <person name="Sykes S."/>
            <person name="Wortman J."/>
            <person name="Nusbaum C."/>
            <person name="Birren B."/>
        </authorList>
    </citation>
    <scope>NUCLEOTIDE SEQUENCE [LARGE SCALE GENOMIC DNA]</scope>
    <source>
        <strain evidence="5 6">CCUG 37842</strain>
    </source>
</reference>
<evidence type="ECO:0000313" key="5">
    <source>
        <dbReference type="EMBL" id="EHR36410.1"/>
    </source>
</evidence>
<keyword evidence="6" id="KW-1185">Reference proteome</keyword>